<reference evidence="7 8" key="1">
    <citation type="journal article" date="2016" name="DNA Res.">
        <title>Genome sequence of Aspergillus luchuensis NBRC 4314.</title>
        <authorList>
            <person name="Yamada O."/>
            <person name="Machida M."/>
            <person name="Hosoyama A."/>
            <person name="Goto M."/>
            <person name="Takahashi T."/>
            <person name="Futagami T."/>
            <person name="Yamagata Y."/>
            <person name="Takeuchi M."/>
            <person name="Kobayashi T."/>
            <person name="Koike H."/>
            <person name="Abe K."/>
            <person name="Asai K."/>
            <person name="Arita M."/>
            <person name="Fujita N."/>
            <person name="Fukuda K."/>
            <person name="Higa K."/>
            <person name="Horikawa H."/>
            <person name="Ishikawa T."/>
            <person name="Jinno K."/>
            <person name="Kato Y."/>
            <person name="Kirimura K."/>
            <person name="Mizutani O."/>
            <person name="Nakasone K."/>
            <person name="Sano M."/>
            <person name="Shiraishi Y."/>
            <person name="Tsukahara M."/>
            <person name="Gomi K."/>
        </authorList>
    </citation>
    <scope>NUCLEOTIDE SEQUENCE [LARGE SCALE GENOMIC DNA]</scope>
    <source>
        <strain evidence="7 8">RIB 2604</strain>
    </source>
</reference>
<keyword evidence="1 4" id="KW-0853">WD repeat</keyword>
<dbReference type="PANTHER" id="PTHR19853:SF0">
    <property type="entry name" value="WD REPEAT-CONTAINING PROTEIN 3"/>
    <property type="match status" value="1"/>
</dbReference>
<gene>
    <name evidence="7" type="ORF">RIB2604_02109500</name>
</gene>
<evidence type="ECO:0000256" key="3">
    <source>
        <dbReference type="ARBA" id="ARBA00038229"/>
    </source>
</evidence>
<reference evidence="8" key="2">
    <citation type="submission" date="2016-02" db="EMBL/GenBank/DDBJ databases">
        <title>Genome sequencing of Aspergillus luchuensis NBRC 4314.</title>
        <authorList>
            <person name="Yamada O."/>
        </authorList>
    </citation>
    <scope>NUCLEOTIDE SEQUENCE [LARGE SCALE GENOMIC DNA]</scope>
    <source>
        <strain evidence="8">RIB 2604</strain>
    </source>
</reference>
<evidence type="ECO:0000256" key="4">
    <source>
        <dbReference type="PROSITE-ProRule" id="PRU00221"/>
    </source>
</evidence>
<feature type="region of interest" description="Disordered" evidence="5">
    <location>
        <begin position="332"/>
        <end position="368"/>
    </location>
</feature>
<dbReference type="Pfam" id="PF25172">
    <property type="entry name" value="Beta-prop_WDR3_2nd"/>
    <property type="match status" value="1"/>
</dbReference>
<dbReference type="FunFam" id="2.130.10.10:FF:001884">
    <property type="entry name" value="WD domain-containing protein"/>
    <property type="match status" value="1"/>
</dbReference>
<dbReference type="Proteomes" id="UP000075230">
    <property type="component" value="Unassembled WGS sequence"/>
</dbReference>
<feature type="repeat" description="WD" evidence="4">
    <location>
        <begin position="662"/>
        <end position="699"/>
    </location>
</feature>
<dbReference type="PROSITE" id="PS50294">
    <property type="entry name" value="WD_REPEATS_REGION"/>
    <property type="match status" value="6"/>
</dbReference>
<feature type="repeat" description="WD" evidence="4">
    <location>
        <begin position="131"/>
        <end position="164"/>
    </location>
</feature>
<dbReference type="InterPro" id="IPR015943">
    <property type="entry name" value="WD40/YVTN_repeat-like_dom_sf"/>
</dbReference>
<dbReference type="AlphaFoldDB" id="A0A146FPV1"/>
<evidence type="ECO:0000256" key="2">
    <source>
        <dbReference type="ARBA" id="ARBA00022737"/>
    </source>
</evidence>
<dbReference type="Pfam" id="PF25173">
    <property type="entry name" value="Beta-prop_WDR3_1st"/>
    <property type="match status" value="1"/>
</dbReference>
<dbReference type="InterPro" id="IPR051570">
    <property type="entry name" value="TBC1_cilium_biogenesis"/>
</dbReference>
<feature type="domain" description="Small-subunit processome Utp12" evidence="6">
    <location>
        <begin position="845"/>
        <end position="945"/>
    </location>
</feature>
<evidence type="ECO:0000256" key="1">
    <source>
        <dbReference type="ARBA" id="ARBA00022574"/>
    </source>
</evidence>
<dbReference type="EMBL" id="BCWF01000021">
    <property type="protein sequence ID" value="GAT27262.1"/>
    <property type="molecule type" value="Genomic_DNA"/>
</dbReference>
<dbReference type="SUPFAM" id="SSF50978">
    <property type="entry name" value="WD40 repeat-like"/>
    <property type="match status" value="1"/>
</dbReference>
<feature type="compositionally biased region" description="Basic and acidic residues" evidence="5">
    <location>
        <begin position="342"/>
        <end position="365"/>
    </location>
</feature>
<dbReference type="PROSITE" id="PS00678">
    <property type="entry name" value="WD_REPEATS_1"/>
    <property type="match status" value="4"/>
</dbReference>
<dbReference type="PANTHER" id="PTHR19853">
    <property type="entry name" value="WD REPEAT CONTAINING PROTEIN 3 WDR3"/>
    <property type="match status" value="1"/>
</dbReference>
<feature type="repeat" description="WD" evidence="4">
    <location>
        <begin position="620"/>
        <end position="661"/>
    </location>
</feature>
<dbReference type="PROSITE" id="PS50082">
    <property type="entry name" value="WD_REPEATS_2"/>
    <property type="match status" value="8"/>
</dbReference>
<proteinExistence type="inferred from homology"/>
<feature type="repeat" description="WD" evidence="4">
    <location>
        <begin position="709"/>
        <end position="741"/>
    </location>
</feature>
<evidence type="ECO:0000313" key="7">
    <source>
        <dbReference type="EMBL" id="GAT27262.1"/>
    </source>
</evidence>
<dbReference type="FunFam" id="2.130.10.10:FF:000755">
    <property type="entry name" value="WD repeat-containing protein 3"/>
    <property type="match status" value="1"/>
</dbReference>
<feature type="repeat" description="WD" evidence="4">
    <location>
        <begin position="440"/>
        <end position="480"/>
    </location>
</feature>
<dbReference type="InterPro" id="IPR001680">
    <property type="entry name" value="WD40_rpt"/>
</dbReference>
<dbReference type="PRINTS" id="PR00320">
    <property type="entry name" value="GPROTEINBRPT"/>
</dbReference>
<feature type="repeat" description="WD" evidence="4">
    <location>
        <begin position="521"/>
        <end position="555"/>
    </location>
</feature>
<evidence type="ECO:0000313" key="8">
    <source>
        <dbReference type="Proteomes" id="UP000075230"/>
    </source>
</evidence>
<feature type="repeat" description="WD" evidence="4">
    <location>
        <begin position="104"/>
        <end position="130"/>
    </location>
</feature>
<dbReference type="InterPro" id="IPR036322">
    <property type="entry name" value="WD40_repeat_dom_sf"/>
</dbReference>
<dbReference type="Pfam" id="PF04003">
    <property type="entry name" value="Utp12"/>
    <property type="match status" value="1"/>
</dbReference>
<dbReference type="VEuPathDB" id="FungiDB:ASPFODRAFT_66904"/>
<dbReference type="Gene3D" id="2.130.10.10">
    <property type="entry name" value="YVTN repeat-like/Quinoprotein amine dehydrogenase"/>
    <property type="match status" value="5"/>
</dbReference>
<accession>A0A146FPV1</accession>
<dbReference type="InterPro" id="IPR007148">
    <property type="entry name" value="SSU_processome_Utp12"/>
</dbReference>
<comment type="caution">
    <text evidence="7">The sequence shown here is derived from an EMBL/GenBank/DDBJ whole genome shotgun (WGS) entry which is preliminary data.</text>
</comment>
<protein>
    <submittedName>
        <fullName evidence="7">WD domain protein</fullName>
    </submittedName>
</protein>
<organism evidence="7 8">
    <name type="scientific">Aspergillus kawachii</name>
    <name type="common">White koji mold</name>
    <name type="synonym">Aspergillus awamori var. kawachi</name>
    <dbReference type="NCBI Taxonomy" id="1069201"/>
    <lineage>
        <taxon>Eukaryota</taxon>
        <taxon>Fungi</taxon>
        <taxon>Dikarya</taxon>
        <taxon>Ascomycota</taxon>
        <taxon>Pezizomycotina</taxon>
        <taxon>Eurotiomycetes</taxon>
        <taxon>Eurotiomycetidae</taxon>
        <taxon>Eurotiales</taxon>
        <taxon>Aspergillaceae</taxon>
        <taxon>Aspergillus</taxon>
        <taxon>Aspergillus subgen. Circumdati</taxon>
    </lineage>
</organism>
<dbReference type="CDD" id="cd00200">
    <property type="entry name" value="WD40"/>
    <property type="match status" value="1"/>
</dbReference>
<dbReference type="InterPro" id="IPR019775">
    <property type="entry name" value="WD40_repeat_CS"/>
</dbReference>
<dbReference type="GO" id="GO:0030515">
    <property type="term" value="F:snoRNA binding"/>
    <property type="evidence" value="ECO:0007669"/>
    <property type="project" value="TreeGrafter"/>
</dbReference>
<keyword evidence="2" id="KW-0677">Repeat</keyword>
<evidence type="ECO:0000256" key="5">
    <source>
        <dbReference type="SAM" id="MobiDB-lite"/>
    </source>
</evidence>
<dbReference type="GO" id="GO:0034388">
    <property type="term" value="C:Pwp2p-containing subcomplex of 90S preribosome"/>
    <property type="evidence" value="ECO:0007669"/>
    <property type="project" value="TreeGrafter"/>
</dbReference>
<evidence type="ECO:0000259" key="6">
    <source>
        <dbReference type="Pfam" id="PF04003"/>
    </source>
</evidence>
<sequence>MGVTLMGALGNRQAVGEADIGRCRSPKFEHSKTFGLIASGSSNAIWARDDELAGSARRTGFGRAFVGASEEVLCWDIKKGELLGRWHDTSCKAQVTIITQSKTDEDIFAVGYEDGSIRIWDSRTETVIISFNGHKSAITQLAFDSTGVRLASGSRDTDIIVWDLVAEVGLFKLRGHTDQITSLHFLTPSIELLNEAGLSEHAGFLLTTGKDALIKVWDLAAQHCIETHVAQSNGECWSLGLSPDQSGCITAGNDGELKAWSIDESAMIHISKEKVGSEGQKILTDRGTFYRNGKDRTIGISFHPRADYIGIHGSEKAVEIWRIRSQTEVQKSLARKRKRRKEKDAQRAADKDGAAAEDAIEKSEDASSAPVSEVFVPHTIVRTGGKVRSFDWIRTKSSGSLQLLAATTNNQLEAYSVVTANKKNKDEEEPDYSRNLAVDIPGHRTDIRSVALSSDDRMLASASNGSLKIWNVRTQSCLRTLECGYALCSAFLPGDKIVVVGNKDGQLEVFDIASSTLLDTIKAHDGPVWSIQVHPDGKSLVSGSADKSAKFWNFQVVQEEIPGTKRTTPRLKLVHTRTLKVSDDILNVRFSPDARLLAVALLDNTVKVFFVDSLKLFLNLYGHKLPVLNMDISWDSKLIVTCSADKTVRIWGLDFGDCHKSFLAHEDSVMAVAFVPNNKDGNGHNFFSASKDRVIKYWDGDKFEHIQKLAGHHGEIWALTISHSGDFIVTASHDKSIRTWEQTDEPLFLEEEREKELEEMYDNNLMASLDQDEDGQDGEKAEAVDAGKQTAETLMAGEKIMEALDLGMEDLEVMRQWRALKARQPNAAPPQRNAQYMALNNISAERYLLNVVQKIPAAALQDALLVLPFSKVPALFTFLNIWASREWNIPLTCRVLFFILKTHHRQIVASKMMRPMLDGIRSALRKVLARQKDEMGFNLSALQFVGQQIQEQSTKDYIDEAAYEEQERQTGTGKKRQFMSIA</sequence>
<feature type="repeat" description="WD" evidence="4">
    <location>
        <begin position="204"/>
        <end position="227"/>
    </location>
</feature>
<name>A0A146FPV1_ASPKA</name>
<dbReference type="InterPro" id="IPR020472">
    <property type="entry name" value="WD40_PAC1"/>
</dbReference>
<dbReference type="SMART" id="SM00320">
    <property type="entry name" value="WD40"/>
    <property type="match status" value="11"/>
</dbReference>
<comment type="similarity">
    <text evidence="3">Belongs to the WD repeat WDR3/UTP12 family.</text>
</comment>
<dbReference type="GO" id="GO:0030490">
    <property type="term" value="P:maturation of SSU-rRNA"/>
    <property type="evidence" value="ECO:0007669"/>
    <property type="project" value="TreeGrafter"/>
</dbReference>
<dbReference type="GO" id="GO:0032040">
    <property type="term" value="C:small-subunit processome"/>
    <property type="evidence" value="ECO:0007669"/>
    <property type="project" value="TreeGrafter"/>
</dbReference>
<dbReference type="SUPFAM" id="SSF117289">
    <property type="entry name" value="Nucleoporin domain"/>
    <property type="match status" value="1"/>
</dbReference>